<keyword evidence="2" id="KW-1185">Reference proteome</keyword>
<dbReference type="SUPFAM" id="SSF52309">
    <property type="entry name" value="N-(deoxy)ribosyltransferase-like"/>
    <property type="match status" value="1"/>
</dbReference>
<evidence type="ECO:0000313" key="2">
    <source>
        <dbReference type="Proteomes" id="UP001596052"/>
    </source>
</evidence>
<proteinExistence type="predicted"/>
<comment type="caution">
    <text evidence="1">The sequence shown here is derived from an EMBL/GenBank/DDBJ whole genome shotgun (WGS) entry which is preliminary data.</text>
</comment>
<reference evidence="2" key="1">
    <citation type="journal article" date="2019" name="Int. J. Syst. Evol. Microbiol.">
        <title>The Global Catalogue of Microorganisms (GCM) 10K type strain sequencing project: providing services to taxonomists for standard genome sequencing and annotation.</title>
        <authorList>
            <consortium name="The Broad Institute Genomics Platform"/>
            <consortium name="The Broad Institute Genome Sequencing Center for Infectious Disease"/>
            <person name="Wu L."/>
            <person name="Ma J."/>
        </authorList>
    </citation>
    <scope>NUCLEOTIDE SEQUENCE [LARGE SCALE GENOMIC DNA]</scope>
    <source>
        <strain evidence="2">CGMCC 4.1469</strain>
    </source>
</reference>
<dbReference type="EMBL" id="JBHSMQ010000008">
    <property type="protein sequence ID" value="MFC5456972.1"/>
    <property type="molecule type" value="Genomic_DNA"/>
</dbReference>
<dbReference type="Proteomes" id="UP001596052">
    <property type="component" value="Unassembled WGS sequence"/>
</dbReference>
<dbReference type="RefSeq" id="WP_377169773.1">
    <property type="nucleotide sequence ID" value="NZ_JBHSMQ010000008.1"/>
</dbReference>
<sequence length="286" mass="32248">MESVPQPSPQTKPKLFCFVLMPFSSDFDDIYQFGIKDACQAAGAYCERVDEQHYNERMLDRIYNQIAKADLIIADMTGKNANVFYEVGYAHALGKPTVLLTQNAADIPFDLTQFLHIVYEKKLKVLQEKLTARVLWHIEHPTATPQDTSFPLDLLINGISPLRSEIVLCCDESRYWIDIPVTIHNRSSHHFGSDAFKLGVILEKAVDNVGTGFRENVSSAVLENGLVQYILPSRKSLMPGEVQAIKIGFSFNPSLVIGKRAATLRLFTPNTYRDFPFQWASNSSEQ</sequence>
<dbReference type="Gene3D" id="3.40.50.450">
    <property type="match status" value="1"/>
</dbReference>
<evidence type="ECO:0000313" key="1">
    <source>
        <dbReference type="EMBL" id="MFC5456972.1"/>
    </source>
</evidence>
<gene>
    <name evidence="1" type="ORF">ACFQDI_19050</name>
</gene>
<name>A0ABW0KVS2_9BACT</name>
<accession>A0ABW0KVS2</accession>
<organism evidence="1 2">
    <name type="scientific">Prosthecobacter fluviatilis</name>
    <dbReference type="NCBI Taxonomy" id="445931"/>
    <lineage>
        <taxon>Bacteria</taxon>
        <taxon>Pseudomonadati</taxon>
        <taxon>Verrucomicrobiota</taxon>
        <taxon>Verrucomicrobiia</taxon>
        <taxon>Verrucomicrobiales</taxon>
        <taxon>Verrucomicrobiaceae</taxon>
        <taxon>Prosthecobacter</taxon>
    </lineage>
</organism>
<dbReference type="Pfam" id="PF05014">
    <property type="entry name" value="Nuc_deoxyrib_tr"/>
    <property type="match status" value="1"/>
</dbReference>
<evidence type="ECO:0008006" key="3">
    <source>
        <dbReference type="Google" id="ProtNLM"/>
    </source>
</evidence>
<protein>
    <recommendedName>
        <fullName evidence="3">Nucleoside 2-deoxyribosyltransferase</fullName>
    </recommendedName>
</protein>
<dbReference type="InterPro" id="IPR007710">
    <property type="entry name" value="Nucleoside_deoxyribTrfase"/>
</dbReference>